<feature type="compositionally biased region" description="Low complexity" evidence="1">
    <location>
        <begin position="53"/>
        <end position="69"/>
    </location>
</feature>
<proteinExistence type="predicted"/>
<dbReference type="Proteomes" id="UP001597076">
    <property type="component" value="Unassembled WGS sequence"/>
</dbReference>
<evidence type="ECO:0000313" key="3">
    <source>
        <dbReference type="Proteomes" id="UP001597076"/>
    </source>
</evidence>
<feature type="compositionally biased region" description="Low complexity" evidence="1">
    <location>
        <begin position="126"/>
        <end position="145"/>
    </location>
</feature>
<feature type="compositionally biased region" description="Acidic residues" evidence="1">
    <location>
        <begin position="106"/>
        <end position="123"/>
    </location>
</feature>
<name>A0ABD6BEL7_9EURY</name>
<gene>
    <name evidence="2" type="ORF">ACFR99_05715</name>
</gene>
<evidence type="ECO:0000313" key="2">
    <source>
        <dbReference type="EMBL" id="MFD1563040.1"/>
    </source>
</evidence>
<keyword evidence="3" id="KW-1185">Reference proteome</keyword>
<feature type="compositionally biased region" description="Basic and acidic residues" evidence="1">
    <location>
        <begin position="166"/>
        <end position="177"/>
    </location>
</feature>
<comment type="caution">
    <text evidence="2">The sequence shown here is derived from an EMBL/GenBank/DDBJ whole genome shotgun (WGS) entry which is preliminary data.</text>
</comment>
<sequence>MSDERAADPDGADDAESGDSLKPSGGPQRVVSEESVDDILASLDETKSKSADSSDTTVTTDESDAVTATFDEDDVPAAAETTDDASQPDAGSVTETATADRTAADSESDADATNDTDDTDAPSEPDTTANDATTVDAAASSLPDDASLEDLAARIEEGAVTGADVRAAEAGEGRESTPEIDDVDLSLDDLETSEAGAGGTDGDADVPDDAGPLAGSVDRDGASDASDDGDESNDAPGLLGRIKNFFSR</sequence>
<protein>
    <submittedName>
        <fullName evidence="2">Uncharacterized protein</fullName>
    </submittedName>
</protein>
<accession>A0ABD6BEL7</accession>
<dbReference type="RefSeq" id="WP_390285213.1">
    <property type="nucleotide sequence ID" value="NZ_JBHUDI010000003.1"/>
</dbReference>
<dbReference type="EMBL" id="JBHUDI010000003">
    <property type="protein sequence ID" value="MFD1563040.1"/>
    <property type="molecule type" value="Genomic_DNA"/>
</dbReference>
<evidence type="ECO:0000256" key="1">
    <source>
        <dbReference type="SAM" id="MobiDB-lite"/>
    </source>
</evidence>
<feature type="region of interest" description="Disordered" evidence="1">
    <location>
        <begin position="1"/>
        <end position="248"/>
    </location>
</feature>
<reference evidence="2 3" key="1">
    <citation type="journal article" date="2019" name="Int. J. Syst. Evol. Microbiol.">
        <title>The Global Catalogue of Microorganisms (GCM) 10K type strain sequencing project: providing services to taxonomists for standard genome sequencing and annotation.</title>
        <authorList>
            <consortium name="The Broad Institute Genomics Platform"/>
            <consortium name="The Broad Institute Genome Sequencing Center for Infectious Disease"/>
            <person name="Wu L."/>
            <person name="Ma J."/>
        </authorList>
    </citation>
    <scope>NUCLEOTIDE SEQUENCE [LARGE SCALE GENOMIC DNA]</scope>
    <source>
        <strain evidence="2 3">CGMCC 1.12230</strain>
    </source>
</reference>
<organism evidence="2 3">
    <name type="scientific">Haloarchaeobius amylolyticus</name>
    <dbReference type="NCBI Taxonomy" id="1198296"/>
    <lineage>
        <taxon>Archaea</taxon>
        <taxon>Methanobacteriati</taxon>
        <taxon>Methanobacteriota</taxon>
        <taxon>Stenosarchaea group</taxon>
        <taxon>Halobacteria</taxon>
        <taxon>Halobacteriales</taxon>
        <taxon>Halorubellaceae</taxon>
        <taxon>Haloarchaeobius</taxon>
    </lineage>
</organism>
<feature type="compositionally biased region" description="Acidic residues" evidence="1">
    <location>
        <begin position="178"/>
        <end position="192"/>
    </location>
</feature>
<dbReference type="AlphaFoldDB" id="A0ABD6BEL7"/>